<evidence type="ECO:0000256" key="1">
    <source>
        <dbReference type="SAM" id="Phobius"/>
    </source>
</evidence>
<dbReference type="Gene3D" id="3.90.550.10">
    <property type="entry name" value="Spore Coat Polysaccharide Biosynthesis Protein SpsA, Chain A"/>
    <property type="match status" value="1"/>
</dbReference>
<dbReference type="InterPro" id="IPR001173">
    <property type="entry name" value="Glyco_trans_2-like"/>
</dbReference>
<keyword evidence="1" id="KW-1133">Transmembrane helix</keyword>
<sequence length="315" mass="35820">MKGISVVIPMYNKEQTIQRSVESVLQEQDIPLEVVIVDDGSSDKSLAVVNQIKDPRVKLIKQFNRGPSAARNIGAANAQFNQLIFLDADDVLHPDCVRTQFENMQNSKCALTYVSFDVVDEQTLEHERTEIITARFNSENADFEAPVDELAIRNIHSGCISISRELFATIKGFNESLRFMEITEFLLRALAKTDRVYISKSVLTHKYEDLENSQFQREIKNIEQHELFARSIIASYHQAPPRNKGLLQKEVVETFHALMGSANSKPAYAILADAKKQRNAFHQQGLFTRLLLAPALLFPIYVLLFKVKRLLKKQA</sequence>
<dbReference type="PANTHER" id="PTHR22916">
    <property type="entry name" value="GLYCOSYLTRANSFERASE"/>
    <property type="match status" value="1"/>
</dbReference>
<dbReference type="OrthoDB" id="9801954at2"/>
<keyword evidence="1" id="KW-0472">Membrane</keyword>
<keyword evidence="4" id="KW-1185">Reference proteome</keyword>
<dbReference type="EMBL" id="CP021425">
    <property type="protein sequence ID" value="ARU56122.1"/>
    <property type="molecule type" value="Genomic_DNA"/>
</dbReference>
<name>A0A1Y0I6K5_9GAMM</name>
<reference evidence="3 4" key="1">
    <citation type="submission" date="2017-05" db="EMBL/GenBank/DDBJ databases">
        <title>Genomic insights into alkan degradation activity of Oleiphilus messinensis.</title>
        <authorList>
            <person name="Kozyavkin S.A."/>
            <person name="Slesarev A.I."/>
            <person name="Golyshin P.N."/>
            <person name="Korzhenkov A."/>
            <person name="Golyshina O.N."/>
            <person name="Toshchakov S.V."/>
        </authorList>
    </citation>
    <scope>NUCLEOTIDE SEQUENCE [LARGE SCALE GENOMIC DNA]</scope>
    <source>
        <strain evidence="3 4">ME102</strain>
    </source>
</reference>
<accession>A0A1Y0I6K5</accession>
<dbReference type="InterPro" id="IPR029044">
    <property type="entry name" value="Nucleotide-diphossugar_trans"/>
</dbReference>
<keyword evidence="3" id="KW-0808">Transferase</keyword>
<dbReference type="GO" id="GO:0016758">
    <property type="term" value="F:hexosyltransferase activity"/>
    <property type="evidence" value="ECO:0007669"/>
    <property type="project" value="UniProtKB-ARBA"/>
</dbReference>
<evidence type="ECO:0000313" key="3">
    <source>
        <dbReference type="EMBL" id="ARU56122.1"/>
    </source>
</evidence>
<dbReference type="CDD" id="cd00761">
    <property type="entry name" value="Glyco_tranf_GTA_type"/>
    <property type="match status" value="1"/>
</dbReference>
<protein>
    <submittedName>
        <fullName evidence="3">Membrane bound glycosyltransferase</fullName>
    </submittedName>
</protein>
<evidence type="ECO:0000313" key="4">
    <source>
        <dbReference type="Proteomes" id="UP000196027"/>
    </source>
</evidence>
<dbReference type="Proteomes" id="UP000196027">
    <property type="component" value="Chromosome"/>
</dbReference>
<keyword evidence="1" id="KW-0812">Transmembrane</keyword>
<dbReference type="KEGG" id="ome:OLMES_2049"/>
<feature type="transmembrane region" description="Helical" evidence="1">
    <location>
        <begin position="286"/>
        <end position="305"/>
    </location>
</feature>
<dbReference type="RefSeq" id="WP_157678243.1">
    <property type="nucleotide sequence ID" value="NZ_CP021425.1"/>
</dbReference>
<dbReference type="AlphaFoldDB" id="A0A1Y0I6K5"/>
<gene>
    <name evidence="3" type="ORF">OLMES_2049</name>
</gene>
<feature type="domain" description="Glycosyltransferase 2-like" evidence="2">
    <location>
        <begin position="5"/>
        <end position="168"/>
    </location>
</feature>
<evidence type="ECO:0000259" key="2">
    <source>
        <dbReference type="Pfam" id="PF00535"/>
    </source>
</evidence>
<dbReference type="Pfam" id="PF00535">
    <property type="entry name" value="Glycos_transf_2"/>
    <property type="match status" value="1"/>
</dbReference>
<dbReference type="SUPFAM" id="SSF53448">
    <property type="entry name" value="Nucleotide-diphospho-sugar transferases"/>
    <property type="match status" value="1"/>
</dbReference>
<organism evidence="3 4">
    <name type="scientific">Oleiphilus messinensis</name>
    <dbReference type="NCBI Taxonomy" id="141451"/>
    <lineage>
        <taxon>Bacteria</taxon>
        <taxon>Pseudomonadati</taxon>
        <taxon>Pseudomonadota</taxon>
        <taxon>Gammaproteobacteria</taxon>
        <taxon>Oceanospirillales</taxon>
        <taxon>Oleiphilaceae</taxon>
        <taxon>Oleiphilus</taxon>
    </lineage>
</organism>
<proteinExistence type="predicted"/>